<keyword evidence="13" id="KW-1185">Reference proteome</keyword>
<proteinExistence type="inferred from homology"/>
<name>A0A1W6CXZ0_9RHOB</name>
<dbReference type="InterPro" id="IPR003374">
    <property type="entry name" value="ApbE-like_sf"/>
</dbReference>
<gene>
    <name evidence="12" type="ORF">B0A89_08900</name>
</gene>
<feature type="binding site" evidence="11">
    <location>
        <position position="151"/>
    </location>
    <ligand>
        <name>Mg(2+)</name>
        <dbReference type="ChEBI" id="CHEBI:18420"/>
    </ligand>
</feature>
<dbReference type="AlphaFoldDB" id="A0A1W6CXZ0"/>
<evidence type="ECO:0000256" key="7">
    <source>
        <dbReference type="ARBA" id="ARBA00022842"/>
    </source>
</evidence>
<feature type="binding site" evidence="11">
    <location>
        <position position="264"/>
    </location>
    <ligand>
        <name>Mg(2+)</name>
        <dbReference type="ChEBI" id="CHEBI:18420"/>
    </ligand>
</feature>
<dbReference type="KEGG" id="pcon:B0A89_08900"/>
<comment type="cofactor">
    <cofactor evidence="11">
        <name>Mg(2+)</name>
        <dbReference type="ChEBI" id="CHEBI:18420"/>
    </cofactor>
    <cofactor evidence="11">
        <name>Mn(2+)</name>
        <dbReference type="ChEBI" id="CHEBI:29035"/>
    </cofactor>
    <text evidence="11">Magnesium. Can also use manganese.</text>
</comment>
<comment type="similarity">
    <text evidence="10">Belongs to the ApbE family.</text>
</comment>
<accession>A0A1W6CXZ0</accession>
<evidence type="ECO:0000256" key="11">
    <source>
        <dbReference type="PIRSR" id="PIRSR006268-2"/>
    </source>
</evidence>
<evidence type="ECO:0000256" key="3">
    <source>
        <dbReference type="ARBA" id="ARBA00022630"/>
    </source>
</evidence>
<dbReference type="PANTHER" id="PTHR30040">
    <property type="entry name" value="THIAMINE BIOSYNTHESIS LIPOPROTEIN APBE"/>
    <property type="match status" value="1"/>
</dbReference>
<dbReference type="OrthoDB" id="9778595at2"/>
<sequence>MSRTSTELTTLSAPAMGSRWTARLAAPPEGLAAALAAAVERIEAAASLWRPDSALCRLNAAPVGVWVGLPPALLDLLALALRLGGRTGGLFDIAMGGLTAAWGFGAAQGRMDPAAMSAPPRAPGATAAALELDMPNRRARKHAPLTLTLDGIAKGHAVDAMAEIALAQGVTRALFGLDGELRALGPRPDGRPWGIAVEAPDPDRRAAAAVIEIADSALASSGDYRHFVRVGGRRVGHTMNPRTGLPAHGAPAVTVLAPTCAEADAWATALLILPPEAGRALAASNQIPAHW</sequence>
<dbReference type="STRING" id="1945662.B0A89_08900"/>
<evidence type="ECO:0000256" key="1">
    <source>
        <dbReference type="ARBA" id="ARBA00011955"/>
    </source>
</evidence>
<organism evidence="12 13">
    <name type="scientific">Paracoccus contaminans</name>
    <dbReference type="NCBI Taxonomy" id="1945662"/>
    <lineage>
        <taxon>Bacteria</taxon>
        <taxon>Pseudomonadati</taxon>
        <taxon>Pseudomonadota</taxon>
        <taxon>Alphaproteobacteria</taxon>
        <taxon>Rhodobacterales</taxon>
        <taxon>Paracoccaceae</taxon>
        <taxon>Paracoccus</taxon>
    </lineage>
</organism>
<feature type="binding site" evidence="11">
    <location>
        <position position="268"/>
    </location>
    <ligand>
        <name>Mg(2+)</name>
        <dbReference type="ChEBI" id="CHEBI:18420"/>
    </ligand>
</feature>
<evidence type="ECO:0000256" key="4">
    <source>
        <dbReference type="ARBA" id="ARBA00022679"/>
    </source>
</evidence>
<protein>
    <recommendedName>
        <fullName evidence="2 10">FAD:protein FMN transferase</fullName>
        <ecNumber evidence="1 10">2.7.1.180</ecNumber>
    </recommendedName>
    <alternativeName>
        <fullName evidence="8 10">Flavin transferase</fullName>
    </alternativeName>
</protein>
<keyword evidence="7 10" id="KW-0460">Magnesium</keyword>
<evidence type="ECO:0000256" key="2">
    <source>
        <dbReference type="ARBA" id="ARBA00016337"/>
    </source>
</evidence>
<evidence type="ECO:0000313" key="12">
    <source>
        <dbReference type="EMBL" id="ARJ69722.1"/>
    </source>
</evidence>
<dbReference type="RefSeq" id="WP_085377838.1">
    <property type="nucleotide sequence ID" value="NZ_CP020612.1"/>
</dbReference>
<evidence type="ECO:0000313" key="13">
    <source>
        <dbReference type="Proteomes" id="UP000193017"/>
    </source>
</evidence>
<dbReference type="EC" id="2.7.1.180" evidence="1 10"/>
<evidence type="ECO:0000256" key="5">
    <source>
        <dbReference type="ARBA" id="ARBA00022723"/>
    </source>
</evidence>
<dbReference type="Pfam" id="PF02424">
    <property type="entry name" value="ApbE"/>
    <property type="match status" value="1"/>
</dbReference>
<evidence type="ECO:0000256" key="8">
    <source>
        <dbReference type="ARBA" id="ARBA00031306"/>
    </source>
</evidence>
<keyword evidence="3 10" id="KW-0285">Flavoprotein</keyword>
<dbReference type="PIRSF" id="PIRSF006268">
    <property type="entry name" value="ApbE"/>
    <property type="match status" value="1"/>
</dbReference>
<dbReference type="EMBL" id="CP020612">
    <property type="protein sequence ID" value="ARJ69722.1"/>
    <property type="molecule type" value="Genomic_DNA"/>
</dbReference>
<dbReference type="GO" id="GO:0016740">
    <property type="term" value="F:transferase activity"/>
    <property type="evidence" value="ECO:0007669"/>
    <property type="project" value="UniProtKB-UniRule"/>
</dbReference>
<evidence type="ECO:0000256" key="10">
    <source>
        <dbReference type="PIRNR" id="PIRNR006268"/>
    </source>
</evidence>
<dbReference type="PANTHER" id="PTHR30040:SF2">
    <property type="entry name" value="FAD:PROTEIN FMN TRANSFERASE"/>
    <property type="match status" value="1"/>
</dbReference>
<keyword evidence="4 10" id="KW-0808">Transferase</keyword>
<dbReference type="GO" id="GO:0046872">
    <property type="term" value="F:metal ion binding"/>
    <property type="evidence" value="ECO:0007669"/>
    <property type="project" value="UniProtKB-UniRule"/>
</dbReference>
<evidence type="ECO:0000256" key="6">
    <source>
        <dbReference type="ARBA" id="ARBA00022827"/>
    </source>
</evidence>
<dbReference type="Gene3D" id="3.10.520.10">
    <property type="entry name" value="ApbE-like domains"/>
    <property type="match status" value="1"/>
</dbReference>
<dbReference type="Proteomes" id="UP000193017">
    <property type="component" value="Chromosome"/>
</dbReference>
<dbReference type="InterPro" id="IPR024932">
    <property type="entry name" value="ApbE"/>
</dbReference>
<keyword evidence="5 10" id="KW-0479">Metal-binding</keyword>
<evidence type="ECO:0000256" key="9">
    <source>
        <dbReference type="ARBA" id="ARBA00048540"/>
    </source>
</evidence>
<comment type="catalytic activity">
    <reaction evidence="9 10">
        <text>L-threonyl-[protein] + FAD = FMN-L-threonyl-[protein] + AMP + H(+)</text>
        <dbReference type="Rhea" id="RHEA:36847"/>
        <dbReference type="Rhea" id="RHEA-COMP:11060"/>
        <dbReference type="Rhea" id="RHEA-COMP:11061"/>
        <dbReference type="ChEBI" id="CHEBI:15378"/>
        <dbReference type="ChEBI" id="CHEBI:30013"/>
        <dbReference type="ChEBI" id="CHEBI:57692"/>
        <dbReference type="ChEBI" id="CHEBI:74257"/>
        <dbReference type="ChEBI" id="CHEBI:456215"/>
        <dbReference type="EC" id="2.7.1.180"/>
    </reaction>
</comment>
<dbReference type="SUPFAM" id="SSF143631">
    <property type="entry name" value="ApbE-like"/>
    <property type="match status" value="1"/>
</dbReference>
<reference evidence="12 13" key="1">
    <citation type="submission" date="2017-03" db="EMBL/GenBank/DDBJ databases">
        <title>Genome sequence of Paracoccus contaminans isolated from a water microcosm.</title>
        <authorList>
            <person name="Aurass P."/>
            <person name="Karste S."/>
            <person name="Trost E."/>
            <person name="Glaeser S.P."/>
            <person name="Kaempfer P."/>
            <person name="Flieger A."/>
        </authorList>
    </citation>
    <scope>NUCLEOTIDE SEQUENCE [LARGE SCALE GENOMIC DNA]</scope>
    <source>
        <strain evidence="13">RKI 16-01929T\LMG 29738T\CCM 8701T\CIP 111112T</strain>
    </source>
</reference>
<keyword evidence="6 10" id="KW-0274">FAD</keyword>